<dbReference type="Proteomes" id="UP000177263">
    <property type="component" value="Unassembled WGS sequence"/>
</dbReference>
<accession>A0A1F7YRY8</accession>
<dbReference type="AlphaFoldDB" id="A0A1F7YRY8"/>
<sequence length="85" mass="10109">MLQKIDKPVSVNLFFNSKGAKVTPTFLVWNQKRYEIKQIGLHHTYKKGRTLLHVFSVVCDECFMRLVLNTETLHWRLEEVMDNML</sequence>
<dbReference type="EMBL" id="MGGM01000010">
    <property type="protein sequence ID" value="OGM29659.1"/>
    <property type="molecule type" value="Genomic_DNA"/>
</dbReference>
<evidence type="ECO:0000313" key="1">
    <source>
        <dbReference type="EMBL" id="OGM29659.1"/>
    </source>
</evidence>
<proteinExistence type="predicted"/>
<gene>
    <name evidence="1" type="ORF">A2801_00615</name>
</gene>
<comment type="caution">
    <text evidence="1">The sequence shown here is derived from an EMBL/GenBank/DDBJ whole genome shotgun (WGS) entry which is preliminary data.</text>
</comment>
<organism evidence="1 2">
    <name type="scientific">Candidatus Woesebacteria bacterium RIFCSPHIGHO2_01_FULL_41_10</name>
    <dbReference type="NCBI Taxonomy" id="1802500"/>
    <lineage>
        <taxon>Bacteria</taxon>
        <taxon>Candidatus Woeseibacteriota</taxon>
    </lineage>
</organism>
<evidence type="ECO:0000313" key="2">
    <source>
        <dbReference type="Proteomes" id="UP000177263"/>
    </source>
</evidence>
<name>A0A1F7YRY8_9BACT</name>
<dbReference type="STRING" id="1802500.A2801_00615"/>
<protein>
    <submittedName>
        <fullName evidence="1">Uncharacterized protein</fullName>
    </submittedName>
</protein>
<reference evidence="1 2" key="1">
    <citation type="journal article" date="2016" name="Nat. Commun.">
        <title>Thousands of microbial genomes shed light on interconnected biogeochemical processes in an aquifer system.</title>
        <authorList>
            <person name="Anantharaman K."/>
            <person name="Brown C.T."/>
            <person name="Hug L.A."/>
            <person name="Sharon I."/>
            <person name="Castelle C.J."/>
            <person name="Probst A.J."/>
            <person name="Thomas B.C."/>
            <person name="Singh A."/>
            <person name="Wilkins M.J."/>
            <person name="Karaoz U."/>
            <person name="Brodie E.L."/>
            <person name="Williams K.H."/>
            <person name="Hubbard S.S."/>
            <person name="Banfield J.F."/>
        </authorList>
    </citation>
    <scope>NUCLEOTIDE SEQUENCE [LARGE SCALE GENOMIC DNA]</scope>
</reference>